<dbReference type="PANTHER" id="PTHR11662">
    <property type="entry name" value="SOLUTE CARRIER FAMILY 17"/>
    <property type="match status" value="1"/>
</dbReference>
<dbReference type="EMBL" id="JBBCAQ010000034">
    <property type="protein sequence ID" value="KAK7580414.1"/>
    <property type="molecule type" value="Genomic_DNA"/>
</dbReference>
<keyword evidence="4 6" id="KW-0472">Membrane</keyword>
<name>A0AAN9TC77_9HEMI</name>
<sequence>MASVPNFCSLISQPVAATALDYLRSRKILTSTQIHKLFTCGSYVFAAILFVAVQSWTHFMATIIIFSTFRFVVGFSETSYNVLPVDVAPRYASLIAGIGSAFYSMGTLLSPILIGFIVTDHKHAQWNTYFSVLSVINVFGGVVFFLFGSGELQPWADPLKKENTTVKQEPSNPAVEEGRY</sequence>
<keyword evidence="2 6" id="KW-0812">Transmembrane</keyword>
<evidence type="ECO:0000256" key="1">
    <source>
        <dbReference type="ARBA" id="ARBA00004141"/>
    </source>
</evidence>
<proteinExistence type="predicted"/>
<evidence type="ECO:0000313" key="7">
    <source>
        <dbReference type="EMBL" id="KAK7580414.1"/>
    </source>
</evidence>
<evidence type="ECO:0000256" key="3">
    <source>
        <dbReference type="ARBA" id="ARBA00022989"/>
    </source>
</evidence>
<evidence type="ECO:0000313" key="8">
    <source>
        <dbReference type="Proteomes" id="UP001367676"/>
    </source>
</evidence>
<keyword evidence="8" id="KW-1185">Reference proteome</keyword>
<feature type="transmembrane region" description="Helical" evidence="6">
    <location>
        <begin position="129"/>
        <end position="148"/>
    </location>
</feature>
<reference evidence="7 8" key="1">
    <citation type="submission" date="2024-03" db="EMBL/GenBank/DDBJ databases">
        <title>Adaptation during the transition from Ophiocordyceps entomopathogen to insect associate is accompanied by gene loss and intensified selection.</title>
        <authorList>
            <person name="Ward C.M."/>
            <person name="Onetto C.A."/>
            <person name="Borneman A.R."/>
        </authorList>
    </citation>
    <scope>NUCLEOTIDE SEQUENCE [LARGE SCALE GENOMIC DNA]</scope>
    <source>
        <strain evidence="7">AWRI1</strain>
        <tissue evidence="7">Single Adult Female</tissue>
    </source>
</reference>
<dbReference type="PANTHER" id="PTHR11662:SF399">
    <property type="entry name" value="FI19708P1-RELATED"/>
    <property type="match status" value="1"/>
</dbReference>
<dbReference type="Gene3D" id="1.20.1250.20">
    <property type="entry name" value="MFS general substrate transporter like domains"/>
    <property type="match status" value="1"/>
</dbReference>
<comment type="subcellular location">
    <subcellularLocation>
        <location evidence="1">Membrane</location>
        <topology evidence="1">Multi-pass membrane protein</topology>
    </subcellularLocation>
</comment>
<feature type="transmembrane region" description="Helical" evidence="6">
    <location>
        <begin position="91"/>
        <end position="117"/>
    </location>
</feature>
<accession>A0AAN9TC77</accession>
<keyword evidence="3 6" id="KW-1133">Transmembrane helix</keyword>
<feature type="transmembrane region" description="Helical" evidence="6">
    <location>
        <begin position="43"/>
        <end position="71"/>
    </location>
</feature>
<dbReference type="InterPro" id="IPR036259">
    <property type="entry name" value="MFS_trans_sf"/>
</dbReference>
<dbReference type="GO" id="GO:0016020">
    <property type="term" value="C:membrane"/>
    <property type="evidence" value="ECO:0007669"/>
    <property type="project" value="UniProtKB-SubCell"/>
</dbReference>
<dbReference type="SUPFAM" id="SSF103473">
    <property type="entry name" value="MFS general substrate transporter"/>
    <property type="match status" value="1"/>
</dbReference>
<feature type="region of interest" description="Disordered" evidence="5">
    <location>
        <begin position="161"/>
        <end position="180"/>
    </location>
</feature>
<gene>
    <name evidence="7" type="ORF">V9T40_001043</name>
</gene>
<dbReference type="Proteomes" id="UP001367676">
    <property type="component" value="Unassembled WGS sequence"/>
</dbReference>
<dbReference type="InterPro" id="IPR050382">
    <property type="entry name" value="MFS_Na/Anion_cotransporter"/>
</dbReference>
<organism evidence="7 8">
    <name type="scientific">Parthenolecanium corni</name>
    <dbReference type="NCBI Taxonomy" id="536013"/>
    <lineage>
        <taxon>Eukaryota</taxon>
        <taxon>Metazoa</taxon>
        <taxon>Ecdysozoa</taxon>
        <taxon>Arthropoda</taxon>
        <taxon>Hexapoda</taxon>
        <taxon>Insecta</taxon>
        <taxon>Pterygota</taxon>
        <taxon>Neoptera</taxon>
        <taxon>Paraneoptera</taxon>
        <taxon>Hemiptera</taxon>
        <taxon>Sternorrhyncha</taxon>
        <taxon>Coccoidea</taxon>
        <taxon>Coccidae</taxon>
        <taxon>Parthenolecanium</taxon>
    </lineage>
</organism>
<comment type="caution">
    <text evidence="7">The sequence shown here is derived from an EMBL/GenBank/DDBJ whole genome shotgun (WGS) entry which is preliminary data.</text>
</comment>
<evidence type="ECO:0000256" key="5">
    <source>
        <dbReference type="SAM" id="MobiDB-lite"/>
    </source>
</evidence>
<evidence type="ECO:0000256" key="4">
    <source>
        <dbReference type="ARBA" id="ARBA00023136"/>
    </source>
</evidence>
<dbReference type="AlphaFoldDB" id="A0AAN9TC77"/>
<evidence type="ECO:0000256" key="6">
    <source>
        <dbReference type="SAM" id="Phobius"/>
    </source>
</evidence>
<protein>
    <submittedName>
        <fullName evidence="7">Uncharacterized protein</fullName>
    </submittedName>
</protein>
<evidence type="ECO:0000256" key="2">
    <source>
        <dbReference type="ARBA" id="ARBA00022692"/>
    </source>
</evidence>